<dbReference type="CDD" id="cd00483">
    <property type="entry name" value="HPPK"/>
    <property type="match status" value="1"/>
</dbReference>
<proteinExistence type="inferred from homology"/>
<evidence type="ECO:0000256" key="10">
    <source>
        <dbReference type="ARBA" id="ARBA00022777"/>
    </source>
</evidence>
<keyword evidence="8" id="KW-0479">Metal-binding</keyword>
<dbReference type="Proteomes" id="UP000039324">
    <property type="component" value="Unassembled WGS sequence"/>
</dbReference>
<evidence type="ECO:0000256" key="13">
    <source>
        <dbReference type="ARBA" id="ARBA00022909"/>
    </source>
</evidence>
<evidence type="ECO:0000256" key="14">
    <source>
        <dbReference type="ARBA" id="ARBA00023268"/>
    </source>
</evidence>
<evidence type="ECO:0000313" key="17">
    <source>
        <dbReference type="EMBL" id="SPQ98539.1"/>
    </source>
</evidence>
<evidence type="ECO:0000256" key="7">
    <source>
        <dbReference type="ARBA" id="ARBA00022679"/>
    </source>
</evidence>
<evidence type="ECO:0000256" key="2">
    <source>
        <dbReference type="ARBA" id="ARBA00000198"/>
    </source>
</evidence>
<comment type="cofactor">
    <cofactor evidence="3">
        <name>Mg(2+)</name>
        <dbReference type="ChEBI" id="CHEBI:18420"/>
    </cofactor>
</comment>
<dbReference type="Gene3D" id="3.20.20.20">
    <property type="entry name" value="Dihydropteroate synthase-like"/>
    <property type="match status" value="1"/>
</dbReference>
<evidence type="ECO:0000259" key="15">
    <source>
        <dbReference type="PROSITE" id="PS50972"/>
    </source>
</evidence>
<name>A0A0G4IUG0_PLABS</name>
<geneLocation type="mitochondrion" evidence="17"/>
<dbReference type="PANTHER" id="PTHR20941:SF1">
    <property type="entry name" value="FOLIC ACID SYNTHESIS PROTEIN FOL1"/>
    <property type="match status" value="1"/>
</dbReference>
<reference evidence="16 18" key="1">
    <citation type="submission" date="2015-02" db="EMBL/GenBank/DDBJ databases">
        <authorList>
            <person name="Chooi Y.-H."/>
        </authorList>
    </citation>
    <scope>NUCLEOTIDE SEQUENCE [LARGE SCALE GENOMIC DNA]</scope>
    <source>
        <strain evidence="16">E3</strain>
    </source>
</reference>
<dbReference type="Proteomes" id="UP000290189">
    <property type="component" value="Unassembled WGS sequence"/>
</dbReference>
<evidence type="ECO:0000256" key="3">
    <source>
        <dbReference type="ARBA" id="ARBA00001946"/>
    </source>
</evidence>
<evidence type="ECO:0000256" key="6">
    <source>
        <dbReference type="ARBA" id="ARBA00009951"/>
    </source>
</evidence>
<dbReference type="InterPro" id="IPR045031">
    <property type="entry name" value="DHP_synth-like"/>
</dbReference>
<dbReference type="GO" id="GO:0046872">
    <property type="term" value="F:metal ion binding"/>
    <property type="evidence" value="ECO:0007669"/>
    <property type="project" value="UniProtKB-KW"/>
</dbReference>
<dbReference type="SUPFAM" id="SSF55083">
    <property type="entry name" value="6-hydroxymethyl-7,8-dihydropterin pyrophosphokinase, HPPK"/>
    <property type="match status" value="1"/>
</dbReference>
<evidence type="ECO:0000256" key="1">
    <source>
        <dbReference type="ARBA" id="ARBA00000012"/>
    </source>
</evidence>
<evidence type="ECO:0000313" key="19">
    <source>
        <dbReference type="Proteomes" id="UP000290189"/>
    </source>
</evidence>
<evidence type="ECO:0000256" key="8">
    <source>
        <dbReference type="ARBA" id="ARBA00022723"/>
    </source>
</evidence>
<dbReference type="InterPro" id="IPR000550">
    <property type="entry name" value="Hppk"/>
</dbReference>
<comment type="similarity">
    <text evidence="6">In the C-terminal section; belongs to the DHPS family.</text>
</comment>
<dbReference type="InterPro" id="IPR011005">
    <property type="entry name" value="Dihydropteroate_synth-like_sf"/>
</dbReference>
<dbReference type="GO" id="GO:0016301">
    <property type="term" value="F:kinase activity"/>
    <property type="evidence" value="ECO:0007669"/>
    <property type="project" value="UniProtKB-KW"/>
</dbReference>
<dbReference type="InterPro" id="IPR000489">
    <property type="entry name" value="Pterin-binding_dom"/>
</dbReference>
<sequence>MAHCIIAIGANLGARCRAINAALKAIAALPTTVLKASSFVYETQPWPAGSTDPPYLNAACAIETSLSCYDLLGRLQAIETALGRRREGRQQWAPREIDLDIIAFGDTVLREEKLTIPHPRAHLRGFVLRPWADIEPHAVLPSTRTRILDLLERLPQKEGNPVRVLPVGDDRVLRLGTRTFVMGIVNVTPDSFSDGGHCFDSVESAVKHALQLIADGADIVDIGGQSTRPGADLISADEECNRIVPVIVELRRRSPTAVISVDTFHADVARKAVSAGAHIINDVSGGRADPNMFTTVAELAVPYVCMHSRGDSQTMSAMCVYHDVVADVHNELDSRIRAALDTGVFQHNVIADPGVGFAKRTRQNVELLRAGPAGRTWPSVIGTSRKAFLGEITGRSAPDRDWATAATLAAAIASGFDVVRVHNVAAASDVCRVSDSIWRDDHGRAASTYSQIQRESAPAL</sequence>
<evidence type="ECO:0000256" key="12">
    <source>
        <dbReference type="ARBA" id="ARBA00022842"/>
    </source>
</evidence>
<dbReference type="PROSITE" id="PS50972">
    <property type="entry name" value="PTERIN_BINDING"/>
    <property type="match status" value="1"/>
</dbReference>
<evidence type="ECO:0000256" key="5">
    <source>
        <dbReference type="ARBA" id="ARBA00005051"/>
    </source>
</evidence>
<comment type="pathway">
    <text evidence="4">Cofactor biosynthesis; tetrahydrofolate biosynthesis; 7,8-dihydrofolate from 2-amino-4-hydroxy-6-hydroxymethyl-7,8-dihydropteridine diphosphate and 4-aminobenzoate: step 1/2.</text>
</comment>
<evidence type="ECO:0000256" key="4">
    <source>
        <dbReference type="ARBA" id="ARBA00004763"/>
    </source>
</evidence>
<reference evidence="17 19" key="2">
    <citation type="submission" date="2018-03" db="EMBL/GenBank/DDBJ databases">
        <authorList>
            <person name="Fogelqvist J."/>
        </authorList>
    </citation>
    <scope>NUCLEOTIDE SEQUENCE [LARGE SCALE GENOMIC DNA]</scope>
</reference>
<dbReference type="GO" id="GO:0005524">
    <property type="term" value="F:ATP binding"/>
    <property type="evidence" value="ECO:0007669"/>
    <property type="project" value="UniProtKB-KW"/>
</dbReference>
<keyword evidence="14" id="KW-0511">Multifunctional enzyme</keyword>
<evidence type="ECO:0000256" key="11">
    <source>
        <dbReference type="ARBA" id="ARBA00022840"/>
    </source>
</evidence>
<organism evidence="16 18">
    <name type="scientific">Plasmodiophora brassicae</name>
    <name type="common">Clubroot disease agent</name>
    <dbReference type="NCBI Taxonomy" id="37360"/>
    <lineage>
        <taxon>Eukaryota</taxon>
        <taxon>Sar</taxon>
        <taxon>Rhizaria</taxon>
        <taxon>Endomyxa</taxon>
        <taxon>Phytomyxea</taxon>
        <taxon>Plasmodiophorida</taxon>
        <taxon>Plasmodiophoridae</taxon>
        <taxon>Plasmodiophora</taxon>
    </lineage>
</organism>
<comment type="pathway">
    <text evidence="5">Cofactor biosynthesis; tetrahydrofolate biosynthesis; 2-amino-4-hydroxy-6-hydroxymethyl-7,8-dihydropteridine diphosphate from 7,8-dihydroneopterin triphosphate: step 4/4.</text>
</comment>
<keyword evidence="18" id="KW-1185">Reference proteome</keyword>
<dbReference type="InterPro" id="IPR006390">
    <property type="entry name" value="DHP_synth_dom"/>
</dbReference>
<dbReference type="PANTHER" id="PTHR20941">
    <property type="entry name" value="FOLATE SYNTHESIS PROTEINS"/>
    <property type="match status" value="1"/>
</dbReference>
<dbReference type="AlphaFoldDB" id="A0A0G4IUG0"/>
<dbReference type="PROSITE" id="PS00793">
    <property type="entry name" value="DHPS_2"/>
    <property type="match status" value="1"/>
</dbReference>
<evidence type="ECO:0000313" key="18">
    <source>
        <dbReference type="Proteomes" id="UP000039324"/>
    </source>
</evidence>
<gene>
    <name evidence="16" type="ORF">PBRA_007097</name>
    <name evidence="17" type="ORF">PLBR_LOCUS5754</name>
</gene>
<evidence type="ECO:0000256" key="9">
    <source>
        <dbReference type="ARBA" id="ARBA00022741"/>
    </source>
</evidence>
<dbReference type="UniPathway" id="UPA00077">
    <property type="reaction ID" value="UER00155"/>
</dbReference>
<keyword evidence="10" id="KW-0418">Kinase</keyword>
<dbReference type="STRING" id="37360.A0A0G4IUG0"/>
<dbReference type="GO" id="GO:0046654">
    <property type="term" value="P:tetrahydrofolate biosynthetic process"/>
    <property type="evidence" value="ECO:0007669"/>
    <property type="project" value="UniProtKB-UniPathway"/>
</dbReference>
<dbReference type="GO" id="GO:0003848">
    <property type="term" value="F:2-amino-4-hydroxy-6-hydroxymethyldihydropteridine diphosphokinase activity"/>
    <property type="evidence" value="ECO:0007669"/>
    <property type="project" value="UniProtKB-EC"/>
</dbReference>
<dbReference type="CDD" id="cd00739">
    <property type="entry name" value="DHPS"/>
    <property type="match status" value="1"/>
</dbReference>
<dbReference type="OMA" id="NIPHKLM"/>
<dbReference type="NCBIfam" id="TIGR01496">
    <property type="entry name" value="DHPS"/>
    <property type="match status" value="1"/>
</dbReference>
<evidence type="ECO:0000313" key="16">
    <source>
        <dbReference type="EMBL" id="CEO98983.1"/>
    </source>
</evidence>
<accession>A0A0G4IUG0</accession>
<dbReference type="PROSITE" id="PS00792">
    <property type="entry name" value="DHPS_1"/>
    <property type="match status" value="1"/>
</dbReference>
<keyword evidence="11" id="KW-0067">ATP-binding</keyword>
<comment type="catalytic activity">
    <reaction evidence="2">
        <text>6-hydroxymethyl-7,8-dihydropterin + ATP = (7,8-dihydropterin-6-yl)methyl diphosphate + AMP + H(+)</text>
        <dbReference type="Rhea" id="RHEA:11412"/>
        <dbReference type="ChEBI" id="CHEBI:15378"/>
        <dbReference type="ChEBI" id="CHEBI:30616"/>
        <dbReference type="ChEBI" id="CHEBI:44841"/>
        <dbReference type="ChEBI" id="CHEBI:72950"/>
        <dbReference type="ChEBI" id="CHEBI:456215"/>
        <dbReference type="EC" id="2.7.6.3"/>
    </reaction>
</comment>
<dbReference type="EMBL" id="CDSF01000089">
    <property type="protein sequence ID" value="CEO98983.1"/>
    <property type="molecule type" value="Genomic_DNA"/>
</dbReference>
<keyword evidence="7" id="KW-0808">Transferase</keyword>
<keyword evidence="12" id="KW-0460">Magnesium</keyword>
<dbReference type="GO" id="GO:0046656">
    <property type="term" value="P:folic acid biosynthetic process"/>
    <property type="evidence" value="ECO:0007669"/>
    <property type="project" value="UniProtKB-KW"/>
</dbReference>
<dbReference type="Gene3D" id="3.30.70.560">
    <property type="entry name" value="7,8-Dihydro-6-hydroxymethylpterin-pyrophosphokinase HPPK"/>
    <property type="match status" value="1"/>
</dbReference>
<dbReference type="FunFam" id="3.20.20.20:FF:000006">
    <property type="entry name" value="Dihydropteroate synthase"/>
    <property type="match status" value="1"/>
</dbReference>
<dbReference type="OrthoDB" id="615426at2759"/>
<keyword evidence="9" id="KW-0547">Nucleotide-binding</keyword>
<comment type="catalytic activity">
    <reaction evidence="1">
        <text>(7,8-dihydropterin-6-yl)methyl diphosphate + 4-aminobenzoate = 7,8-dihydropteroate + diphosphate</text>
        <dbReference type="Rhea" id="RHEA:19949"/>
        <dbReference type="ChEBI" id="CHEBI:17836"/>
        <dbReference type="ChEBI" id="CHEBI:17839"/>
        <dbReference type="ChEBI" id="CHEBI:33019"/>
        <dbReference type="ChEBI" id="CHEBI:72950"/>
        <dbReference type="EC" id="2.5.1.15"/>
    </reaction>
</comment>
<feature type="domain" description="Pterin-binding" evidence="15">
    <location>
        <begin position="179"/>
        <end position="432"/>
    </location>
</feature>
<dbReference type="Pfam" id="PF01288">
    <property type="entry name" value="HPPK"/>
    <property type="match status" value="1"/>
</dbReference>
<keyword evidence="13" id="KW-0289">Folate biosynthesis</keyword>
<dbReference type="GO" id="GO:0004156">
    <property type="term" value="F:dihydropteroate synthase activity"/>
    <property type="evidence" value="ECO:0007669"/>
    <property type="project" value="UniProtKB-EC"/>
</dbReference>
<protein>
    <recommendedName>
        <fullName evidence="15">Pterin-binding domain-containing protein</fullName>
    </recommendedName>
</protein>
<dbReference type="NCBIfam" id="TIGR01498">
    <property type="entry name" value="folK"/>
    <property type="match status" value="1"/>
</dbReference>
<dbReference type="SUPFAM" id="SSF51717">
    <property type="entry name" value="Dihydropteroate synthetase-like"/>
    <property type="match status" value="1"/>
</dbReference>
<dbReference type="Pfam" id="PF00809">
    <property type="entry name" value="Pterin_bind"/>
    <property type="match status" value="1"/>
</dbReference>
<dbReference type="EMBL" id="OVEO01000010">
    <property type="protein sequence ID" value="SPQ98539.1"/>
    <property type="molecule type" value="Genomic_DNA"/>
</dbReference>
<keyword evidence="17" id="KW-0496">Mitochondrion</keyword>
<dbReference type="InterPro" id="IPR035907">
    <property type="entry name" value="Hppk_sf"/>
</dbReference>